<reference evidence="4 5" key="1">
    <citation type="journal article" date="2015" name="G3 (Bethesda)">
        <title>Insights into Ongoing Evolution of the Hexachlorocyclohexane Catabolic Pathway from Comparative Genomics of Ten Sphingomonadaceae Strains.</title>
        <authorList>
            <person name="Pearce S.L."/>
            <person name="Oakeshott J.G."/>
            <person name="Pandey G."/>
        </authorList>
    </citation>
    <scope>NUCLEOTIDE SEQUENCE [LARGE SCALE GENOMIC DNA]</scope>
    <source>
        <strain evidence="4 5">LL02</strain>
    </source>
</reference>
<dbReference type="InterPro" id="IPR007049">
    <property type="entry name" value="Carb-sel_porin_OprB"/>
</dbReference>
<evidence type="ECO:0000256" key="1">
    <source>
        <dbReference type="ARBA" id="ARBA00008769"/>
    </source>
</evidence>
<dbReference type="InterPro" id="IPR052932">
    <property type="entry name" value="OprB_Porin"/>
</dbReference>
<feature type="chain" id="PRO_5007228377" evidence="2">
    <location>
        <begin position="22"/>
        <end position="444"/>
    </location>
</feature>
<dbReference type="EMBL" id="JACU01000004">
    <property type="protein sequence ID" value="KMS56648.1"/>
    <property type="molecule type" value="Genomic_DNA"/>
</dbReference>
<dbReference type="OrthoDB" id="177316at2"/>
<sequence>MKRTSLILAALAASVPALASAQPVNATAQTPPAASDAGDDGAAMAQPAAAASGPLDSVKQEPLLRNWALRRKLAADGVTLNGRWVVEPAVNTRGYKGSGLNVVSSINIGADLDMGKLIGVDHGTVRIVVTDRLGDATNSRRTGAYIQNQAFTGQGKNVRFNELSWEQTFADDRLAVKAGFYPMGNDFGKLPYTCNFTNNGNCGHPLGPVYSSGWRDDPTGQWGARIKWSDPSGWYVQAAAFDVNTLRNQAGHGFDFDFDGERGMFFPVEVGYVHGKTPSDYAGTYKVTGYYETSRAALQGAPDQTKKGRTGAIFQAAQQIWKPQESTVRGISLFGVYTIADKDTGLIPAYYEAGSSWRGILASRPDDILSLSWTKARINSRLARYQAANGDEPQTSEELWELNYGVQVAPWLLVRPAVQYVIRPGGYESRPDAVVFVGHLQVIL</sequence>
<dbReference type="RefSeq" id="WP_059151076.1">
    <property type="nucleotide sequence ID" value="NZ_KQ130453.1"/>
</dbReference>
<dbReference type="GO" id="GO:0008643">
    <property type="term" value="P:carbohydrate transport"/>
    <property type="evidence" value="ECO:0007669"/>
    <property type="project" value="InterPro"/>
</dbReference>
<accession>A0A0J7XZL2</accession>
<dbReference type="Gene3D" id="2.40.160.180">
    <property type="entry name" value="Carbohydrate-selective porin OprB"/>
    <property type="match status" value="1"/>
</dbReference>
<evidence type="ECO:0000313" key="4">
    <source>
        <dbReference type="EMBL" id="KMS56648.1"/>
    </source>
</evidence>
<evidence type="ECO:0000313" key="5">
    <source>
        <dbReference type="Proteomes" id="UP000052268"/>
    </source>
</evidence>
<dbReference type="Proteomes" id="UP000052268">
    <property type="component" value="Unassembled WGS sequence"/>
</dbReference>
<proteinExistence type="inferred from homology"/>
<evidence type="ECO:0000256" key="2">
    <source>
        <dbReference type="RuleBase" id="RU363072"/>
    </source>
</evidence>
<protein>
    <submittedName>
        <fullName evidence="4">Uncharacterized protein</fullName>
    </submittedName>
</protein>
<keyword evidence="2" id="KW-0732">Signal</keyword>
<comment type="similarity">
    <text evidence="1 2">Belongs to the OprB family.</text>
</comment>
<dbReference type="AlphaFoldDB" id="A0A0J7XZL2"/>
<feature type="compositionally biased region" description="Low complexity" evidence="3">
    <location>
        <begin position="31"/>
        <end position="54"/>
    </location>
</feature>
<evidence type="ECO:0000256" key="3">
    <source>
        <dbReference type="SAM" id="MobiDB-lite"/>
    </source>
</evidence>
<dbReference type="PATRIC" id="fig|1114963.3.peg.1762"/>
<dbReference type="PANTHER" id="PTHR37944:SF1">
    <property type="entry name" value="PORIN B"/>
    <property type="match status" value="1"/>
</dbReference>
<keyword evidence="5" id="KW-1185">Reference proteome</keyword>
<dbReference type="GO" id="GO:0016020">
    <property type="term" value="C:membrane"/>
    <property type="evidence" value="ECO:0007669"/>
    <property type="project" value="InterPro"/>
</dbReference>
<feature type="region of interest" description="Disordered" evidence="3">
    <location>
        <begin position="28"/>
        <end position="56"/>
    </location>
</feature>
<dbReference type="PANTHER" id="PTHR37944">
    <property type="entry name" value="PORIN B"/>
    <property type="match status" value="1"/>
</dbReference>
<dbReference type="GO" id="GO:0015288">
    <property type="term" value="F:porin activity"/>
    <property type="evidence" value="ECO:0007669"/>
    <property type="project" value="InterPro"/>
</dbReference>
<organism evidence="4 5">
    <name type="scientific">Novosphingobium barchaimii LL02</name>
    <dbReference type="NCBI Taxonomy" id="1114963"/>
    <lineage>
        <taxon>Bacteria</taxon>
        <taxon>Pseudomonadati</taxon>
        <taxon>Pseudomonadota</taxon>
        <taxon>Alphaproteobacteria</taxon>
        <taxon>Sphingomonadales</taxon>
        <taxon>Sphingomonadaceae</taxon>
        <taxon>Novosphingobium</taxon>
    </lineage>
</organism>
<feature type="signal peptide" evidence="2">
    <location>
        <begin position="1"/>
        <end position="21"/>
    </location>
</feature>
<gene>
    <name evidence="4" type="ORF">V474_14695</name>
</gene>
<name>A0A0J7XZL2_9SPHN</name>
<comment type="caution">
    <text evidence="4">The sequence shown here is derived from an EMBL/GenBank/DDBJ whole genome shotgun (WGS) entry which is preliminary data.</text>
</comment>
<dbReference type="Pfam" id="PF04966">
    <property type="entry name" value="OprB"/>
    <property type="match status" value="1"/>
</dbReference>
<dbReference type="InterPro" id="IPR038673">
    <property type="entry name" value="OprB_sf"/>
</dbReference>